<accession>A0AAW2KKY8</accession>
<organism evidence="2">
    <name type="scientific">Sesamum calycinum</name>
    <dbReference type="NCBI Taxonomy" id="2727403"/>
    <lineage>
        <taxon>Eukaryota</taxon>
        <taxon>Viridiplantae</taxon>
        <taxon>Streptophyta</taxon>
        <taxon>Embryophyta</taxon>
        <taxon>Tracheophyta</taxon>
        <taxon>Spermatophyta</taxon>
        <taxon>Magnoliopsida</taxon>
        <taxon>eudicotyledons</taxon>
        <taxon>Gunneridae</taxon>
        <taxon>Pentapetalae</taxon>
        <taxon>asterids</taxon>
        <taxon>lamiids</taxon>
        <taxon>Lamiales</taxon>
        <taxon>Pedaliaceae</taxon>
        <taxon>Sesamum</taxon>
    </lineage>
</organism>
<comment type="caution">
    <text evidence="2">The sequence shown here is derived from an EMBL/GenBank/DDBJ whole genome shotgun (WGS) entry which is preliminary data.</text>
</comment>
<feature type="domain" description="DUF4218" evidence="1">
    <location>
        <begin position="48"/>
        <end position="161"/>
    </location>
</feature>
<reference evidence="2" key="1">
    <citation type="submission" date="2020-06" db="EMBL/GenBank/DDBJ databases">
        <authorList>
            <person name="Li T."/>
            <person name="Hu X."/>
            <person name="Zhang T."/>
            <person name="Song X."/>
            <person name="Zhang H."/>
            <person name="Dai N."/>
            <person name="Sheng W."/>
            <person name="Hou X."/>
            <person name="Wei L."/>
        </authorList>
    </citation>
    <scope>NUCLEOTIDE SEQUENCE</scope>
    <source>
        <strain evidence="2">KEN8</strain>
        <tissue evidence="2">Leaf</tissue>
    </source>
</reference>
<name>A0AAW2KKY8_9LAMI</name>
<evidence type="ECO:0000313" key="2">
    <source>
        <dbReference type="EMBL" id="KAL0307625.1"/>
    </source>
</evidence>
<evidence type="ECO:0000259" key="1">
    <source>
        <dbReference type="Pfam" id="PF13960"/>
    </source>
</evidence>
<gene>
    <name evidence="2" type="ORF">Scaly_2560700</name>
</gene>
<dbReference type="PANTHER" id="PTHR48258">
    <property type="entry name" value="DUF4218 DOMAIN-CONTAINING PROTEIN-RELATED"/>
    <property type="match status" value="1"/>
</dbReference>
<protein>
    <recommendedName>
        <fullName evidence="1">DUF4218 domain-containing protein</fullName>
    </recommendedName>
</protein>
<sequence>MKEMRLQGMKSHDCHVFMLNFIPIAFREMLPEPVWSVLTEVSLLFLILCSMRLDVNKVKELEASVATILCNLKKIFLSAFFNSMKHLIVHLPYEEHVGGPAQYRWMYPFERFLWDLKMKVKNKAHVEASNVEAYIIEEISLFTSHYFALQILCKRNNPRRIDELCMNDTPIHQSIFNYLDRASSASKNRWVNGSEHHIIEMYILTNCEIVIPYDQ</sequence>
<reference evidence="2" key="2">
    <citation type="journal article" date="2024" name="Plant">
        <title>Genomic evolution and insights into agronomic trait innovations of Sesamum species.</title>
        <authorList>
            <person name="Miao H."/>
            <person name="Wang L."/>
            <person name="Qu L."/>
            <person name="Liu H."/>
            <person name="Sun Y."/>
            <person name="Le M."/>
            <person name="Wang Q."/>
            <person name="Wei S."/>
            <person name="Zheng Y."/>
            <person name="Lin W."/>
            <person name="Duan Y."/>
            <person name="Cao H."/>
            <person name="Xiong S."/>
            <person name="Wang X."/>
            <person name="Wei L."/>
            <person name="Li C."/>
            <person name="Ma Q."/>
            <person name="Ju M."/>
            <person name="Zhao R."/>
            <person name="Li G."/>
            <person name="Mu C."/>
            <person name="Tian Q."/>
            <person name="Mei H."/>
            <person name="Zhang T."/>
            <person name="Gao T."/>
            <person name="Zhang H."/>
        </authorList>
    </citation>
    <scope>NUCLEOTIDE SEQUENCE</scope>
    <source>
        <strain evidence="2">KEN8</strain>
    </source>
</reference>
<dbReference type="Pfam" id="PF13960">
    <property type="entry name" value="DUF4218"/>
    <property type="match status" value="1"/>
</dbReference>
<dbReference type="EMBL" id="JACGWM010000333">
    <property type="protein sequence ID" value="KAL0307625.1"/>
    <property type="molecule type" value="Genomic_DNA"/>
</dbReference>
<dbReference type="PANTHER" id="PTHR48258:SF3">
    <property type="entry name" value="FK506-BINDING PROTEIN 4-LIKE ISOFORM X1"/>
    <property type="match status" value="1"/>
</dbReference>
<dbReference type="InterPro" id="IPR025452">
    <property type="entry name" value="DUF4218"/>
</dbReference>
<proteinExistence type="predicted"/>
<dbReference type="AlphaFoldDB" id="A0AAW2KKY8"/>